<accession>A0A841MRQ5</accession>
<protein>
    <recommendedName>
        <fullName evidence="4">Monoheme cytochrome C</fullName>
    </recommendedName>
</protein>
<dbReference type="InterPro" id="IPR036909">
    <property type="entry name" value="Cyt_c-like_dom_sf"/>
</dbReference>
<keyword evidence="1" id="KW-0472">Membrane</keyword>
<keyword evidence="1" id="KW-0812">Transmembrane</keyword>
<name>A0A841MRQ5_9BACT</name>
<reference evidence="2 3" key="1">
    <citation type="submission" date="2020-08" db="EMBL/GenBank/DDBJ databases">
        <title>Genomic Encyclopedia of Type Strains, Phase IV (KMG-IV): sequencing the most valuable type-strain genomes for metagenomic binning, comparative biology and taxonomic classification.</title>
        <authorList>
            <person name="Goeker M."/>
        </authorList>
    </citation>
    <scope>NUCLEOTIDE SEQUENCE [LARGE SCALE GENOMIC DNA]</scope>
    <source>
        <strain evidence="2 3">DSM 102044</strain>
    </source>
</reference>
<keyword evidence="3" id="KW-1185">Reference proteome</keyword>
<feature type="transmembrane region" description="Helical" evidence="1">
    <location>
        <begin position="17"/>
        <end position="37"/>
    </location>
</feature>
<dbReference type="RefSeq" id="WP_184496979.1">
    <property type="nucleotide sequence ID" value="NZ_JACIJO010000003.1"/>
</dbReference>
<dbReference type="GO" id="GO:0020037">
    <property type="term" value="F:heme binding"/>
    <property type="evidence" value="ECO:0007669"/>
    <property type="project" value="InterPro"/>
</dbReference>
<organism evidence="2 3">
    <name type="scientific">Algoriphagus iocasae</name>
    <dbReference type="NCBI Taxonomy" id="1836499"/>
    <lineage>
        <taxon>Bacteria</taxon>
        <taxon>Pseudomonadati</taxon>
        <taxon>Bacteroidota</taxon>
        <taxon>Cytophagia</taxon>
        <taxon>Cytophagales</taxon>
        <taxon>Cyclobacteriaceae</taxon>
        <taxon>Algoriphagus</taxon>
    </lineage>
</organism>
<dbReference type="Gene3D" id="1.10.760.10">
    <property type="entry name" value="Cytochrome c-like domain"/>
    <property type="match status" value="1"/>
</dbReference>
<dbReference type="SUPFAM" id="SSF46626">
    <property type="entry name" value="Cytochrome c"/>
    <property type="match status" value="1"/>
</dbReference>
<keyword evidence="1" id="KW-1133">Transmembrane helix</keyword>
<proteinExistence type="predicted"/>
<dbReference type="Proteomes" id="UP000588604">
    <property type="component" value="Unassembled WGS sequence"/>
</dbReference>
<dbReference type="GO" id="GO:0009055">
    <property type="term" value="F:electron transfer activity"/>
    <property type="evidence" value="ECO:0007669"/>
    <property type="project" value="InterPro"/>
</dbReference>
<dbReference type="EMBL" id="JACIJO010000003">
    <property type="protein sequence ID" value="MBB6328207.1"/>
    <property type="molecule type" value="Genomic_DNA"/>
</dbReference>
<gene>
    <name evidence="2" type="ORF">FHS59_003850</name>
</gene>
<evidence type="ECO:0000313" key="2">
    <source>
        <dbReference type="EMBL" id="MBB6328207.1"/>
    </source>
</evidence>
<dbReference type="AlphaFoldDB" id="A0A841MRQ5"/>
<comment type="caution">
    <text evidence="2">The sequence shown here is derived from an EMBL/GenBank/DDBJ whole genome shotgun (WGS) entry which is preliminary data.</text>
</comment>
<sequence length="159" mass="18082">MQDEKNQSKYMQLKNRILAFIALILVLSLGLFLITWIQSDSDSSKDSGKEAAELTELDSLAISQEGKDLDPETQLVLGNGFEIVKGNCTNCHSSALIIQNRFTREGWKAKIEWMQETQGLWPLGESEDVILDYLAEHYAPEAYVGRRAPLKDIEWYELD</sequence>
<evidence type="ECO:0008006" key="4">
    <source>
        <dbReference type="Google" id="ProtNLM"/>
    </source>
</evidence>
<evidence type="ECO:0000256" key="1">
    <source>
        <dbReference type="SAM" id="Phobius"/>
    </source>
</evidence>
<evidence type="ECO:0000313" key="3">
    <source>
        <dbReference type="Proteomes" id="UP000588604"/>
    </source>
</evidence>